<dbReference type="SMART" id="SM00487">
    <property type="entry name" value="DEXDc"/>
    <property type="match status" value="1"/>
</dbReference>
<dbReference type="Gene3D" id="3.40.50.300">
    <property type="entry name" value="P-loop containing nucleotide triphosphate hydrolases"/>
    <property type="match status" value="2"/>
</dbReference>
<comment type="caution">
    <text evidence="9">The sequence shown here is derived from an EMBL/GenBank/DDBJ whole genome shotgun (WGS) entry which is preliminary data.</text>
</comment>
<comment type="similarity">
    <text evidence="6">Belongs to the DEAD box helicase family.</text>
</comment>
<evidence type="ECO:0000259" key="8">
    <source>
        <dbReference type="PROSITE" id="PS51194"/>
    </source>
</evidence>
<dbReference type="InterPro" id="IPR027417">
    <property type="entry name" value="P-loop_NTPase"/>
</dbReference>
<dbReference type="InterPro" id="IPR011545">
    <property type="entry name" value="DEAD/DEAH_box_helicase_dom"/>
</dbReference>
<sequence>MARPVDVSQLLTSLKGDKNGNRVAKNPLRKAKFLSKNEREALLRDNRNTSNNITVTEDVKLLVHNKKMVQDVAEQSEIIESVNKDEPSSISHNSNKKLKFNFDWQKSDDTLTDFKPLTSLKVNDLLKVKNVTNDGLGKIEESYLGRHWTQKAFNEMTERDWRILKEDFQISIRGDSIKQPLRNWNELKLIPNDLSNIITNDLHMEHPTPIQRATIPNFTSNGNRSVLGVASTGSGKTFAFIIPILTKLSLMPDQPRSIKVLEGPKALILAPTRELAQQIKAEAKRLTDLWDKHDYRVVSIVGGHSIEEISNELSDGCDILVATPGRLIDCLENHALTVGSVSTVVLDEADKMIDLGFEDQLTTILNMLEMNTTIKRGRRQVVMFTATMMPPIEKIARQYLQNPINISIGSSENTIPKIQQKVVYAPNDDLKFNKVVEQLRNTNPPIIIFINHKRVADVLAERLKKETRYNVVTLHGSKSQEQREKSLSALKTNKAQIMIATSIAARGLDIPNVSLVINYEMPKHFEDYVHRIGRTGRAGNIGTAITFIGEYEDEKTVEKLQKYVATENPLRNNEFDNRIKKLYKIHEAKSEYIIY</sequence>
<dbReference type="PROSITE" id="PS51194">
    <property type="entry name" value="HELICASE_CTER"/>
    <property type="match status" value="1"/>
</dbReference>
<evidence type="ECO:0000256" key="4">
    <source>
        <dbReference type="ARBA" id="ARBA00022806"/>
    </source>
</evidence>
<evidence type="ECO:0000256" key="6">
    <source>
        <dbReference type="RuleBase" id="RU000492"/>
    </source>
</evidence>
<dbReference type="EMBL" id="CAEFZW010000005">
    <property type="protein sequence ID" value="CAB4255043.1"/>
    <property type="molecule type" value="Genomic_DNA"/>
</dbReference>
<dbReference type="AlphaFoldDB" id="A0A8H2VGX8"/>
<organism evidence="9 10">
    <name type="scientific">Maudiozyma barnettii</name>
    <dbReference type="NCBI Taxonomy" id="61262"/>
    <lineage>
        <taxon>Eukaryota</taxon>
        <taxon>Fungi</taxon>
        <taxon>Dikarya</taxon>
        <taxon>Ascomycota</taxon>
        <taxon>Saccharomycotina</taxon>
        <taxon>Saccharomycetes</taxon>
        <taxon>Saccharomycetales</taxon>
        <taxon>Saccharomycetaceae</taxon>
        <taxon>Maudiozyma</taxon>
    </lineage>
</organism>
<proteinExistence type="inferred from homology"/>
<keyword evidence="5 6" id="KW-0067">ATP-binding</keyword>
<keyword evidence="2 6" id="KW-0547">Nucleotide-binding</keyword>
<dbReference type="SUPFAM" id="SSF52540">
    <property type="entry name" value="P-loop containing nucleoside triphosphate hydrolases"/>
    <property type="match status" value="1"/>
</dbReference>
<name>A0A8H2VGX8_9SACH</name>
<dbReference type="GO" id="GO:0005524">
    <property type="term" value="F:ATP binding"/>
    <property type="evidence" value="ECO:0007669"/>
    <property type="project" value="UniProtKB-KW"/>
</dbReference>
<dbReference type="CDD" id="cd18787">
    <property type="entry name" value="SF2_C_DEAD"/>
    <property type="match status" value="1"/>
</dbReference>
<dbReference type="EC" id="3.6.4.13" evidence="1"/>
<evidence type="ECO:0000259" key="7">
    <source>
        <dbReference type="PROSITE" id="PS51192"/>
    </source>
</evidence>
<dbReference type="PROSITE" id="PS00039">
    <property type="entry name" value="DEAD_ATP_HELICASE"/>
    <property type="match status" value="1"/>
</dbReference>
<dbReference type="GO" id="GO:0003724">
    <property type="term" value="F:RNA helicase activity"/>
    <property type="evidence" value="ECO:0007669"/>
    <property type="project" value="UniProtKB-EC"/>
</dbReference>
<keyword evidence="4 6" id="KW-0347">Helicase</keyword>
<dbReference type="GO" id="GO:0016787">
    <property type="term" value="F:hydrolase activity"/>
    <property type="evidence" value="ECO:0007669"/>
    <property type="project" value="UniProtKB-KW"/>
</dbReference>
<dbReference type="GeneID" id="64858072"/>
<keyword evidence="10" id="KW-1185">Reference proteome</keyword>
<dbReference type="Pfam" id="PF00271">
    <property type="entry name" value="Helicase_C"/>
    <property type="match status" value="1"/>
</dbReference>
<dbReference type="GO" id="GO:0003676">
    <property type="term" value="F:nucleic acid binding"/>
    <property type="evidence" value="ECO:0007669"/>
    <property type="project" value="InterPro"/>
</dbReference>
<dbReference type="Pfam" id="PF00270">
    <property type="entry name" value="DEAD"/>
    <property type="match status" value="1"/>
</dbReference>
<protein>
    <recommendedName>
        <fullName evidence="1">RNA helicase</fullName>
        <ecNumber evidence="1">3.6.4.13</ecNumber>
    </recommendedName>
</protein>
<reference evidence="9 10" key="1">
    <citation type="submission" date="2020-05" db="EMBL/GenBank/DDBJ databases">
        <authorList>
            <person name="Casaregola S."/>
            <person name="Devillers H."/>
            <person name="Grondin C."/>
        </authorList>
    </citation>
    <scope>NUCLEOTIDE SEQUENCE [LARGE SCALE GENOMIC DNA]</scope>
    <source>
        <strain evidence="9 10">CLIB 1767</strain>
    </source>
</reference>
<dbReference type="RefSeq" id="XP_041406887.1">
    <property type="nucleotide sequence ID" value="XM_041550953.1"/>
</dbReference>
<dbReference type="Proteomes" id="UP000644660">
    <property type="component" value="Unassembled WGS sequence"/>
</dbReference>
<feature type="domain" description="Helicase ATP-binding" evidence="7">
    <location>
        <begin position="217"/>
        <end position="406"/>
    </location>
</feature>
<dbReference type="InterPro" id="IPR000629">
    <property type="entry name" value="RNA-helicase_DEAD-box_CS"/>
</dbReference>
<dbReference type="PROSITE" id="PS51192">
    <property type="entry name" value="HELICASE_ATP_BIND_1"/>
    <property type="match status" value="1"/>
</dbReference>
<evidence type="ECO:0000256" key="1">
    <source>
        <dbReference type="ARBA" id="ARBA00012552"/>
    </source>
</evidence>
<dbReference type="OrthoDB" id="196131at2759"/>
<gene>
    <name evidence="9" type="ORF">KABA2_05S07084</name>
</gene>
<feature type="domain" description="Helicase C-terminal" evidence="8">
    <location>
        <begin position="417"/>
        <end position="583"/>
    </location>
</feature>
<keyword evidence="3 6" id="KW-0378">Hydrolase</keyword>
<accession>A0A8H2VGX8</accession>
<evidence type="ECO:0000256" key="5">
    <source>
        <dbReference type="ARBA" id="ARBA00022840"/>
    </source>
</evidence>
<evidence type="ECO:0000256" key="3">
    <source>
        <dbReference type="ARBA" id="ARBA00022801"/>
    </source>
</evidence>
<evidence type="ECO:0000313" key="10">
    <source>
        <dbReference type="Proteomes" id="UP000644660"/>
    </source>
</evidence>
<evidence type="ECO:0000313" key="9">
    <source>
        <dbReference type="EMBL" id="CAB4255043.1"/>
    </source>
</evidence>
<dbReference type="PANTHER" id="PTHR47958">
    <property type="entry name" value="ATP-DEPENDENT RNA HELICASE DBP3"/>
    <property type="match status" value="1"/>
</dbReference>
<dbReference type="InterPro" id="IPR014001">
    <property type="entry name" value="Helicase_ATP-bd"/>
</dbReference>
<dbReference type="InterPro" id="IPR001650">
    <property type="entry name" value="Helicase_C-like"/>
</dbReference>
<evidence type="ECO:0000256" key="2">
    <source>
        <dbReference type="ARBA" id="ARBA00022741"/>
    </source>
</evidence>
<dbReference type="SMART" id="SM00490">
    <property type="entry name" value="HELICc"/>
    <property type="match status" value="1"/>
</dbReference>